<dbReference type="Pfam" id="PF14256">
    <property type="entry name" value="YwiC"/>
    <property type="match status" value="1"/>
</dbReference>
<keyword evidence="1" id="KW-0812">Transmembrane</keyword>
<reference evidence="2" key="1">
    <citation type="submission" date="2022-02" db="EMBL/GenBank/DDBJ databases">
        <title>Crop Bioprotection Bacillus Genome Sequencing.</title>
        <authorList>
            <person name="Dunlap C."/>
        </authorList>
    </citation>
    <scope>NUCLEOTIDE SEQUENCE</scope>
    <source>
        <strain evidence="2">EC49O2N-C10</strain>
    </source>
</reference>
<organism evidence="2 3">
    <name type="scientific">Bacillus halotolerans</name>
    <dbReference type="NCBI Taxonomy" id="260554"/>
    <lineage>
        <taxon>Bacteria</taxon>
        <taxon>Bacillati</taxon>
        <taxon>Bacillota</taxon>
        <taxon>Bacilli</taxon>
        <taxon>Bacillales</taxon>
        <taxon>Bacillaceae</taxon>
        <taxon>Bacillus</taxon>
    </lineage>
</organism>
<dbReference type="RefSeq" id="WP_268496529.1">
    <property type="nucleotide sequence ID" value="NZ_JALAVZ010000002.1"/>
</dbReference>
<evidence type="ECO:0000313" key="3">
    <source>
        <dbReference type="Proteomes" id="UP001073053"/>
    </source>
</evidence>
<feature type="transmembrane region" description="Helical" evidence="1">
    <location>
        <begin position="65"/>
        <end position="81"/>
    </location>
</feature>
<protein>
    <submittedName>
        <fullName evidence="2">YwiC-like family protein</fullName>
    </submittedName>
</protein>
<feature type="transmembrane region" description="Helical" evidence="1">
    <location>
        <begin position="36"/>
        <end position="53"/>
    </location>
</feature>
<keyword evidence="1" id="KW-1133">Transmembrane helix</keyword>
<feature type="transmembrane region" description="Helical" evidence="1">
    <location>
        <begin position="116"/>
        <end position="134"/>
    </location>
</feature>
<feature type="transmembrane region" description="Helical" evidence="1">
    <location>
        <begin position="180"/>
        <end position="199"/>
    </location>
</feature>
<dbReference type="InterPro" id="IPR025576">
    <property type="entry name" value="YwiC"/>
</dbReference>
<feature type="transmembrane region" description="Helical" evidence="1">
    <location>
        <begin position="87"/>
        <end position="104"/>
    </location>
</feature>
<sequence length="239" mass="27323">MKALIPKQHGAWAMLLIPFCLGMVKGGAVLWHIPLFLGWLFLYLAVYPVTLALKKKQINPYQKWIFSYSFPACSFLLAAVIHKPSFIWLAFSLLPLFLIHVYYARQKNERALLNDFAGVLFFCTGGLASCWLGTETLDGWAWFIFAQSALFFIGSSFYVKSVIREKNNRVFAYWSWGYHLILPLLSAALGGGWAVLAFIPSSLRAWFFHGKKWPVQTIGILEIVNACFFFAIMCIWLTR</sequence>
<dbReference type="AlphaFoldDB" id="A0A9Q4EFK6"/>
<dbReference type="Proteomes" id="UP001073053">
    <property type="component" value="Unassembled WGS sequence"/>
</dbReference>
<proteinExistence type="predicted"/>
<name>A0A9Q4EFK6_9BACI</name>
<evidence type="ECO:0000313" key="2">
    <source>
        <dbReference type="EMBL" id="MCY9183434.1"/>
    </source>
</evidence>
<feature type="transmembrane region" description="Helical" evidence="1">
    <location>
        <begin position="140"/>
        <end position="159"/>
    </location>
</feature>
<dbReference type="EMBL" id="JALAWA010000001">
    <property type="protein sequence ID" value="MCY9183434.1"/>
    <property type="molecule type" value="Genomic_DNA"/>
</dbReference>
<accession>A0A9Q4EFK6</accession>
<evidence type="ECO:0000256" key="1">
    <source>
        <dbReference type="SAM" id="Phobius"/>
    </source>
</evidence>
<keyword evidence="1" id="KW-0472">Membrane</keyword>
<gene>
    <name evidence="2" type="ORF">MOF03_02020</name>
</gene>
<feature type="transmembrane region" description="Helical" evidence="1">
    <location>
        <begin position="219"/>
        <end position="238"/>
    </location>
</feature>
<comment type="caution">
    <text evidence="2">The sequence shown here is derived from an EMBL/GenBank/DDBJ whole genome shotgun (WGS) entry which is preliminary data.</text>
</comment>